<dbReference type="GO" id="GO:0007155">
    <property type="term" value="P:cell adhesion"/>
    <property type="evidence" value="ECO:0007669"/>
    <property type="project" value="InterPro"/>
</dbReference>
<dbReference type="OrthoDB" id="9805017at2"/>
<organism evidence="3 4">
    <name type="scientific">Flavobacterium aquicola</name>
    <dbReference type="NCBI Taxonomy" id="1682742"/>
    <lineage>
        <taxon>Bacteria</taxon>
        <taxon>Pseudomonadati</taxon>
        <taxon>Bacteroidota</taxon>
        <taxon>Flavobacteriia</taxon>
        <taxon>Flavobacteriales</taxon>
        <taxon>Flavobacteriaceae</taxon>
        <taxon>Flavobacterium</taxon>
    </lineage>
</organism>
<dbReference type="NCBIfam" id="TIGR04183">
    <property type="entry name" value="Por_Secre_tail"/>
    <property type="match status" value="1"/>
</dbReference>
<comment type="caution">
    <text evidence="3">The sequence shown here is derived from an EMBL/GenBank/DDBJ whole genome shotgun (WGS) entry which is preliminary data.</text>
</comment>
<keyword evidence="1" id="KW-0732">Signal</keyword>
<dbReference type="InterPro" id="IPR013431">
    <property type="entry name" value="Delta_60_rpt"/>
</dbReference>
<name>A0A3E0EUW0_9FLAO</name>
<dbReference type="InterPro" id="IPR026444">
    <property type="entry name" value="Secre_tail"/>
</dbReference>
<accession>A0A3E0EUW0</accession>
<dbReference type="InterPro" id="IPR028974">
    <property type="entry name" value="TSP_type-3_rpt"/>
</dbReference>
<evidence type="ECO:0000259" key="2">
    <source>
        <dbReference type="Pfam" id="PF18962"/>
    </source>
</evidence>
<proteinExistence type="predicted"/>
<dbReference type="Pfam" id="PF17164">
    <property type="entry name" value="DUF5122"/>
    <property type="match status" value="6"/>
</dbReference>
<reference evidence="3 4" key="1">
    <citation type="submission" date="2018-08" db="EMBL/GenBank/DDBJ databases">
        <title>Genomic Encyclopedia of Archaeal and Bacterial Type Strains, Phase II (KMG-II): from individual species to whole genera.</title>
        <authorList>
            <person name="Goeker M."/>
        </authorList>
    </citation>
    <scope>NUCLEOTIDE SEQUENCE [LARGE SCALE GENOMIC DNA]</scope>
    <source>
        <strain evidence="3 4">DSM 100880</strain>
    </source>
</reference>
<evidence type="ECO:0000256" key="1">
    <source>
        <dbReference type="ARBA" id="ARBA00022729"/>
    </source>
</evidence>
<protein>
    <submittedName>
        <fullName evidence="3">Putative delta-60 repeat protein/predicted secreted protein (Por secretion system target)</fullName>
    </submittedName>
</protein>
<dbReference type="Gene3D" id="2.80.10.50">
    <property type="match status" value="5"/>
</dbReference>
<feature type="domain" description="Secretion system C-terminal sorting" evidence="2">
    <location>
        <begin position="998"/>
        <end position="1070"/>
    </location>
</feature>
<dbReference type="InterPro" id="IPR003367">
    <property type="entry name" value="Thrombospondin_3-like_rpt"/>
</dbReference>
<dbReference type="Proteomes" id="UP000257136">
    <property type="component" value="Unassembled WGS sequence"/>
</dbReference>
<dbReference type="Pfam" id="PF18962">
    <property type="entry name" value="Por_Secre_tail"/>
    <property type="match status" value="1"/>
</dbReference>
<gene>
    <name evidence="3" type="ORF">C8P67_101403</name>
</gene>
<evidence type="ECO:0000313" key="4">
    <source>
        <dbReference type="Proteomes" id="UP000257136"/>
    </source>
</evidence>
<dbReference type="AlphaFoldDB" id="A0A3E0EUW0"/>
<dbReference type="SUPFAM" id="SSF103647">
    <property type="entry name" value="TSP type-3 repeat"/>
    <property type="match status" value="1"/>
</dbReference>
<evidence type="ECO:0000313" key="3">
    <source>
        <dbReference type="EMBL" id="REH01919.1"/>
    </source>
</evidence>
<dbReference type="EMBL" id="QUNI01000001">
    <property type="protein sequence ID" value="REH01919.1"/>
    <property type="molecule type" value="Genomic_DNA"/>
</dbReference>
<dbReference type="SUPFAM" id="SSF63829">
    <property type="entry name" value="Calcium-dependent phosphotriesterase"/>
    <property type="match status" value="1"/>
</dbReference>
<keyword evidence="4" id="KW-1185">Reference proteome</keyword>
<dbReference type="Gene3D" id="4.10.1080.10">
    <property type="entry name" value="TSP type-3 repeat"/>
    <property type="match status" value="1"/>
</dbReference>
<dbReference type="NCBIfam" id="TIGR02608">
    <property type="entry name" value="delta_60_rpt"/>
    <property type="match status" value="8"/>
</dbReference>
<dbReference type="InterPro" id="IPR017897">
    <property type="entry name" value="Thrombospondin_3_rpt"/>
</dbReference>
<dbReference type="GO" id="GO:0005509">
    <property type="term" value="F:calcium ion binding"/>
    <property type="evidence" value="ECO:0007669"/>
    <property type="project" value="InterPro"/>
</dbReference>
<sequence length="1072" mass="120642">MKQIYFLFFICCFNTFAQLPEIDNSFNPNDNGVYDQYIGRGSIVLADGKLLTFLNENNPQIIKRLNQDGSIDKTFNHTDNNYFIDNIFAKTNGDFALTIENYNDIDNNWAVKYYNADGTVDKNFNIPVFNKSISDIIYQEDNKIIITGNFTKVNNINCVNIVRLNSDGSIDNSFTDGTFSSVNGGFINTIAIQKDGKYIVGGLFTIYNSINNTYFNNIIRLNNDGTIDYTFNILYKPGFNGVINGFDLYIKKVIAQPDGKIIVQGGGNLFSNGLTYSRQISRLNANGSIDTSFKFENEPSLSDYFTIFSFATQNDGKIFINIDGIIKKLNIDGSFDNSFKDININKVDKSYHSRNDFVYLQNDKIIVNGNYQSPNGITRFGIFRLNLDGSLDLTFNPHSSTNMMYYSTFNSAGPHNTAVLSDDKILIFGNFTSFNDNSCNHICKLTKEGLFDPSFNLDSTITFSLPDYYPSFNFSLIKAQNDKKILLTRPDQIDILVNGISKNFIRLNENGSYDNTFNFPSDSSISDYEIQNDGKIVAIGKGPIFMENSNYKVIRLNMDGTLDSTFKSILFPTILTDIEIQNDGKILVVHPYYYIYSPTYHISESLERLNQDGSKDISFFSSNPGVNHTKLQSDGNILISYTDSHATHLGRINNDGTTDISFKEIYGGSDYYDNYNLAFNEIFINSQGKIIVRLYRDKYAIGSMSVPGTELNDIRINKKYAILNNDGSIEMVFGDLLDTETIQQNPDYLIESGIFDKIGNIKKNNIVRYNISNIVDNCPSVDNLNQEDFDKDGLGDACDSDDDNDGVLDINDNCPKTPLNDSVNNGGCTSFLLPVDNFKVRTFSETCRNNNNGKIVITAVNTSYTYNVSITKDQIVNSYTFNDFVEIANLSSGYYNVCFTIMEKPELIFKRCMDVKISEPTDLSVLEKIDNDTKSISLKLTNGKEYFIDLNGKLYTTSQDEITLQLKEGTNKLEVSTDKQCQGTYKKMILLSDAIVAFPNPFTDYLYVNIGSNTDKIVSVKIYSIDGKLRQSRDLKVTNGAIVIDGSDFPNGTYLVKVVADNVENSYKIVKK</sequence>
<dbReference type="Pfam" id="PF02412">
    <property type="entry name" value="TSP_3"/>
    <property type="match status" value="1"/>
</dbReference>
<dbReference type="PROSITE" id="PS51234">
    <property type="entry name" value="TSP3"/>
    <property type="match status" value="1"/>
</dbReference>
<dbReference type="RefSeq" id="WP_115809812.1">
    <property type="nucleotide sequence ID" value="NZ_QUNI01000001.1"/>
</dbReference>